<gene>
    <name evidence="1" type="ORF">FAS41_05325</name>
</gene>
<dbReference type="InterPro" id="IPR032024">
    <property type="entry name" value="DUF5064"/>
</dbReference>
<protein>
    <submittedName>
        <fullName evidence="1">DUF5064 family protein</fullName>
    </submittedName>
</protein>
<dbReference type="AlphaFoldDB" id="A0A5R9RRX1"/>
<accession>A0A5R9RRX1</accession>
<reference evidence="1 2" key="1">
    <citation type="submission" date="2019-04" db="EMBL/GenBank/DDBJ databases">
        <authorList>
            <person name="Li M."/>
        </authorList>
    </citation>
    <scope>NUCLEOTIDE SEQUENCE [LARGE SCALE GENOMIC DNA]</scope>
    <source>
        <strain evidence="1 2">LAM1902</strain>
    </source>
</reference>
<dbReference type="Proteomes" id="UP000306635">
    <property type="component" value="Unassembled WGS sequence"/>
</dbReference>
<dbReference type="RefSeq" id="WP_138520574.1">
    <property type="nucleotide sequence ID" value="NZ_JAOCBK010000006.1"/>
</dbReference>
<sequence length="137" mass="15244">MTVPAQVTIHSTAGLDRQQYRIRLSYVVENAASRDALVKFELDGEIDGQPFNDGFDLPGDLAFNFAGSATRLLRRHGLQVCRGPVLRFRKEHDRVFDDLRRQLKAEPGTPVDLQRMGSLAPAEPRCAVAESIVRGRG</sequence>
<dbReference type="Pfam" id="PF16703">
    <property type="entry name" value="DUF5064"/>
    <property type="match status" value="1"/>
</dbReference>
<evidence type="ECO:0000313" key="1">
    <source>
        <dbReference type="EMBL" id="TLX80311.1"/>
    </source>
</evidence>
<comment type="caution">
    <text evidence="1">The sequence shown here is derived from an EMBL/GenBank/DDBJ whole genome shotgun (WGS) entry which is preliminary data.</text>
</comment>
<dbReference type="OrthoDB" id="6941547at2"/>
<dbReference type="EMBL" id="SWDV01000003">
    <property type="protein sequence ID" value="TLX80311.1"/>
    <property type="molecule type" value="Genomic_DNA"/>
</dbReference>
<name>A0A5R9RRX1_9PSED</name>
<organism evidence="1 2">
    <name type="scientific">Pseudomonas nicosulfuronedens</name>
    <dbReference type="NCBI Taxonomy" id="2571105"/>
    <lineage>
        <taxon>Bacteria</taxon>
        <taxon>Pseudomonadati</taxon>
        <taxon>Pseudomonadota</taxon>
        <taxon>Gammaproteobacteria</taxon>
        <taxon>Pseudomonadales</taxon>
        <taxon>Pseudomonadaceae</taxon>
        <taxon>Pseudomonas</taxon>
    </lineage>
</organism>
<keyword evidence="2" id="KW-1185">Reference proteome</keyword>
<evidence type="ECO:0000313" key="2">
    <source>
        <dbReference type="Proteomes" id="UP000306635"/>
    </source>
</evidence>
<dbReference type="Gene3D" id="3.30.160.370">
    <property type="entry name" value="Domain of unknown function DUF5064"/>
    <property type="match status" value="1"/>
</dbReference>
<proteinExistence type="predicted"/>